<name>A0A8J8SFV7_9FIRM</name>
<accession>A0A8J8SFV7</accession>
<gene>
    <name evidence="4" type="ORF">HZI73_05225</name>
</gene>
<protein>
    <recommendedName>
        <fullName evidence="2">Phosphoesterase</fullName>
        <ecNumber evidence="2">3.1.4.-</ecNumber>
    </recommendedName>
</protein>
<comment type="similarity">
    <text evidence="1 2">Belongs to the metallophosphoesterase superfamily. YfcE family.</text>
</comment>
<dbReference type="KEGG" id="vpy:HZI73_05225"/>
<keyword evidence="5" id="KW-1185">Reference proteome</keyword>
<dbReference type="PANTHER" id="PTHR11124">
    <property type="entry name" value="VACUOLAR SORTING PROTEIN VPS29"/>
    <property type="match status" value="1"/>
</dbReference>
<proteinExistence type="inferred from homology"/>
<dbReference type="InterPro" id="IPR029052">
    <property type="entry name" value="Metallo-depent_PP-like"/>
</dbReference>
<dbReference type="EC" id="3.1.4.-" evidence="2"/>
<dbReference type="Pfam" id="PF12850">
    <property type="entry name" value="Metallophos_2"/>
    <property type="match status" value="1"/>
</dbReference>
<dbReference type="Gene3D" id="3.60.21.10">
    <property type="match status" value="1"/>
</dbReference>
<dbReference type="AlphaFoldDB" id="A0A8J8SFV7"/>
<dbReference type="InterPro" id="IPR024654">
    <property type="entry name" value="Calcineurin-like_PHP_lpxH"/>
</dbReference>
<dbReference type="RefSeq" id="WP_212697205.1">
    <property type="nucleotide sequence ID" value="NZ_CP058649.1"/>
</dbReference>
<dbReference type="InterPro" id="IPR000979">
    <property type="entry name" value="Phosphodiesterase_MJ0936/Vps29"/>
</dbReference>
<dbReference type="NCBIfam" id="TIGR00040">
    <property type="entry name" value="yfcE"/>
    <property type="match status" value="1"/>
</dbReference>
<dbReference type="GO" id="GO:0046872">
    <property type="term" value="F:metal ion binding"/>
    <property type="evidence" value="ECO:0007669"/>
    <property type="project" value="UniProtKB-KW"/>
</dbReference>
<dbReference type="Proteomes" id="UP000683246">
    <property type="component" value="Chromosome"/>
</dbReference>
<evidence type="ECO:0000313" key="4">
    <source>
        <dbReference type="EMBL" id="QUI21734.1"/>
    </source>
</evidence>
<dbReference type="GO" id="GO:0016787">
    <property type="term" value="F:hydrolase activity"/>
    <property type="evidence" value="ECO:0007669"/>
    <property type="project" value="UniProtKB-UniRule"/>
</dbReference>
<comment type="cofactor">
    <cofactor evidence="2">
        <name>a divalent metal cation</name>
        <dbReference type="ChEBI" id="CHEBI:60240"/>
    </cofactor>
</comment>
<dbReference type="SUPFAM" id="SSF56300">
    <property type="entry name" value="Metallo-dependent phosphatases"/>
    <property type="match status" value="1"/>
</dbReference>
<evidence type="ECO:0000313" key="5">
    <source>
        <dbReference type="Proteomes" id="UP000683246"/>
    </source>
</evidence>
<reference evidence="4" key="1">
    <citation type="submission" date="2020-07" db="EMBL/GenBank/DDBJ databases">
        <title>Vallitalea pronyensis genome.</title>
        <authorList>
            <person name="Postec A."/>
        </authorList>
    </citation>
    <scope>NUCLEOTIDE SEQUENCE</scope>
    <source>
        <strain evidence="4">FatNI3</strain>
    </source>
</reference>
<feature type="domain" description="Calcineurin-like phosphoesterase" evidence="3">
    <location>
        <begin position="1"/>
        <end position="147"/>
    </location>
</feature>
<evidence type="ECO:0000256" key="2">
    <source>
        <dbReference type="RuleBase" id="RU362039"/>
    </source>
</evidence>
<dbReference type="EMBL" id="CP058649">
    <property type="protein sequence ID" value="QUI21734.1"/>
    <property type="molecule type" value="Genomic_DNA"/>
</dbReference>
<sequence>MKILIISDTHGHIANATKIVKQITDFDRIIHLGDMEQDAEALDCMCPIPIDYVPGNCDYASKAPREKVLAFYGVKLFITHGHYYQVKWNLDTIIKEGRKKGVKIILFGHTHVAMEKNMDGITLFNPGSLTLPRDGKGPSYGVLEIEEDGKYHLTIKKLRKSIDIW</sequence>
<organism evidence="4 5">
    <name type="scientific">Vallitalea pronyensis</name>
    <dbReference type="NCBI Taxonomy" id="1348613"/>
    <lineage>
        <taxon>Bacteria</taxon>
        <taxon>Bacillati</taxon>
        <taxon>Bacillota</taxon>
        <taxon>Clostridia</taxon>
        <taxon>Lachnospirales</taxon>
        <taxon>Vallitaleaceae</taxon>
        <taxon>Vallitalea</taxon>
    </lineage>
</organism>
<evidence type="ECO:0000259" key="3">
    <source>
        <dbReference type="Pfam" id="PF12850"/>
    </source>
</evidence>
<keyword evidence="2" id="KW-0479">Metal-binding</keyword>
<evidence type="ECO:0000256" key="1">
    <source>
        <dbReference type="ARBA" id="ARBA00008950"/>
    </source>
</evidence>